<feature type="chain" id="PRO_5046043077" description="Copper uptake system-associated protein" evidence="1">
    <location>
        <begin position="23"/>
        <end position="168"/>
    </location>
</feature>
<evidence type="ECO:0000313" key="3">
    <source>
        <dbReference type="Proteomes" id="UP001549047"/>
    </source>
</evidence>
<dbReference type="NCBIfam" id="NF033672">
    <property type="entry name" value="mbn_chaper_assoc"/>
    <property type="match status" value="1"/>
</dbReference>
<proteinExistence type="predicted"/>
<feature type="signal peptide" evidence="1">
    <location>
        <begin position="1"/>
        <end position="22"/>
    </location>
</feature>
<gene>
    <name evidence="2" type="ORF">ABID16_001617</name>
</gene>
<dbReference type="EMBL" id="JBEPMB010000001">
    <property type="protein sequence ID" value="MET3613312.1"/>
    <property type="molecule type" value="Genomic_DNA"/>
</dbReference>
<evidence type="ECO:0008006" key="4">
    <source>
        <dbReference type="Google" id="ProtNLM"/>
    </source>
</evidence>
<protein>
    <recommendedName>
        <fullName evidence="4">Copper uptake system-associated protein</fullName>
    </recommendedName>
</protein>
<dbReference type="RefSeq" id="WP_354555791.1">
    <property type="nucleotide sequence ID" value="NZ_JBEPMB010000001.1"/>
</dbReference>
<reference evidence="2 3" key="1">
    <citation type="submission" date="2024-06" db="EMBL/GenBank/DDBJ databases">
        <title>Genomic Encyclopedia of Type Strains, Phase IV (KMG-IV): sequencing the most valuable type-strain genomes for metagenomic binning, comparative biology and taxonomic classification.</title>
        <authorList>
            <person name="Goeker M."/>
        </authorList>
    </citation>
    <scope>NUCLEOTIDE SEQUENCE [LARGE SCALE GENOMIC DNA]</scope>
    <source>
        <strain evidence="2 3">DSM 29780</strain>
    </source>
</reference>
<name>A0ABV2IXT9_9HYPH</name>
<keyword evidence="1" id="KW-0732">Signal</keyword>
<accession>A0ABV2IXT9</accession>
<sequence>MTNWKLAAALAAALACAGSALAHDPKQHDHAASAAVEQPADPQAAIPLVLKAMFEKEGAPLTVEPVSVAGDWAVAGWAQSGNGGRALLKKGEKGWAVHLCSGQGIRTLEGLKAAGIPAAEANKLAADIKTAEAKLGPERIALYDSFEGTVMMGEDGHHGGGHDAHKTK</sequence>
<dbReference type="PROSITE" id="PS51257">
    <property type="entry name" value="PROKAR_LIPOPROTEIN"/>
    <property type="match status" value="1"/>
</dbReference>
<dbReference type="Proteomes" id="UP001549047">
    <property type="component" value="Unassembled WGS sequence"/>
</dbReference>
<keyword evidence="3" id="KW-1185">Reference proteome</keyword>
<evidence type="ECO:0000313" key="2">
    <source>
        <dbReference type="EMBL" id="MET3613312.1"/>
    </source>
</evidence>
<comment type="caution">
    <text evidence="2">The sequence shown here is derived from an EMBL/GenBank/DDBJ whole genome shotgun (WGS) entry which is preliminary data.</text>
</comment>
<organism evidence="2 3">
    <name type="scientific">Rhizobium aquaticum</name>
    <dbReference type="NCBI Taxonomy" id="1549636"/>
    <lineage>
        <taxon>Bacteria</taxon>
        <taxon>Pseudomonadati</taxon>
        <taxon>Pseudomonadota</taxon>
        <taxon>Alphaproteobacteria</taxon>
        <taxon>Hyphomicrobiales</taxon>
        <taxon>Rhizobiaceae</taxon>
        <taxon>Rhizobium/Agrobacterium group</taxon>
        <taxon>Rhizobium</taxon>
    </lineage>
</organism>
<evidence type="ECO:0000256" key="1">
    <source>
        <dbReference type="SAM" id="SignalP"/>
    </source>
</evidence>